<evidence type="ECO:0000313" key="1">
    <source>
        <dbReference type="EMBL" id="TNN58769.1"/>
    </source>
</evidence>
<organism evidence="1 2">
    <name type="scientific">Liparis tanakae</name>
    <name type="common">Tanaka's snailfish</name>
    <dbReference type="NCBI Taxonomy" id="230148"/>
    <lineage>
        <taxon>Eukaryota</taxon>
        <taxon>Metazoa</taxon>
        <taxon>Chordata</taxon>
        <taxon>Craniata</taxon>
        <taxon>Vertebrata</taxon>
        <taxon>Euteleostomi</taxon>
        <taxon>Actinopterygii</taxon>
        <taxon>Neopterygii</taxon>
        <taxon>Teleostei</taxon>
        <taxon>Neoteleostei</taxon>
        <taxon>Acanthomorphata</taxon>
        <taxon>Eupercaria</taxon>
        <taxon>Perciformes</taxon>
        <taxon>Cottioidei</taxon>
        <taxon>Cottales</taxon>
        <taxon>Liparidae</taxon>
        <taxon>Liparis</taxon>
    </lineage>
</organism>
<dbReference type="AlphaFoldDB" id="A0A4Z2GZ62"/>
<evidence type="ECO:0000313" key="2">
    <source>
        <dbReference type="Proteomes" id="UP000314294"/>
    </source>
</evidence>
<dbReference type="Proteomes" id="UP000314294">
    <property type="component" value="Unassembled WGS sequence"/>
</dbReference>
<proteinExistence type="predicted"/>
<sequence>MSAWHIVRIYTLYGGWEEEEEGRHNTALKDAELRFGTGWRNQIQIQSAPVLGGDVTSRM</sequence>
<gene>
    <name evidence="1" type="ORF">EYF80_031014</name>
</gene>
<reference evidence="1 2" key="1">
    <citation type="submission" date="2019-03" db="EMBL/GenBank/DDBJ databases">
        <title>First draft genome of Liparis tanakae, snailfish: a comprehensive survey of snailfish specific genes.</title>
        <authorList>
            <person name="Kim W."/>
            <person name="Song I."/>
            <person name="Jeong J.-H."/>
            <person name="Kim D."/>
            <person name="Kim S."/>
            <person name="Ryu S."/>
            <person name="Song J.Y."/>
            <person name="Lee S.K."/>
        </authorList>
    </citation>
    <scope>NUCLEOTIDE SEQUENCE [LARGE SCALE GENOMIC DNA]</scope>
    <source>
        <tissue evidence="1">Muscle</tissue>
    </source>
</reference>
<protein>
    <submittedName>
        <fullName evidence="1">Uncharacterized protein</fullName>
    </submittedName>
</protein>
<name>A0A4Z2GZ62_9TELE</name>
<dbReference type="EMBL" id="SRLO01000371">
    <property type="protein sequence ID" value="TNN58769.1"/>
    <property type="molecule type" value="Genomic_DNA"/>
</dbReference>
<comment type="caution">
    <text evidence="1">The sequence shown here is derived from an EMBL/GenBank/DDBJ whole genome shotgun (WGS) entry which is preliminary data.</text>
</comment>
<accession>A0A4Z2GZ62</accession>
<keyword evidence="2" id="KW-1185">Reference proteome</keyword>